<dbReference type="GO" id="GO:0005737">
    <property type="term" value="C:cytoplasm"/>
    <property type="evidence" value="ECO:0007669"/>
    <property type="project" value="TreeGrafter"/>
</dbReference>
<feature type="active site" description="Tele-phosphohistidine intermediate" evidence="1">
    <location>
        <position position="9"/>
    </location>
</feature>
<dbReference type="RefSeq" id="WP_161314425.1">
    <property type="nucleotide sequence ID" value="NZ_WTUW01000001.1"/>
</dbReference>
<feature type="active site" description="Proton donor/acceptor" evidence="1">
    <location>
        <position position="78"/>
    </location>
</feature>
<gene>
    <name evidence="3" type="ORF">GQE98_04440</name>
</gene>
<proteinExistence type="predicted"/>
<dbReference type="Gene3D" id="3.40.50.1240">
    <property type="entry name" value="Phosphoglycerate mutase-like"/>
    <property type="match status" value="1"/>
</dbReference>
<protein>
    <submittedName>
        <fullName evidence="3">Histidine phosphatase family protein</fullName>
    </submittedName>
</protein>
<dbReference type="Proteomes" id="UP000476030">
    <property type="component" value="Unassembled WGS sequence"/>
</dbReference>
<feature type="binding site" evidence="2">
    <location>
        <position position="57"/>
    </location>
    <ligand>
        <name>substrate</name>
    </ligand>
</feature>
<dbReference type="GO" id="GO:0016791">
    <property type="term" value="F:phosphatase activity"/>
    <property type="evidence" value="ECO:0007669"/>
    <property type="project" value="TreeGrafter"/>
</dbReference>
<dbReference type="Pfam" id="PF00300">
    <property type="entry name" value="His_Phos_1"/>
    <property type="match status" value="1"/>
</dbReference>
<dbReference type="PANTHER" id="PTHR48100">
    <property type="entry name" value="BROAD-SPECIFICITY PHOSPHATASE YOR283W-RELATED"/>
    <property type="match status" value="1"/>
</dbReference>
<evidence type="ECO:0000256" key="1">
    <source>
        <dbReference type="PIRSR" id="PIRSR613078-1"/>
    </source>
</evidence>
<dbReference type="PANTHER" id="PTHR48100:SF1">
    <property type="entry name" value="HISTIDINE PHOSPHATASE FAMILY PROTEIN-RELATED"/>
    <property type="match status" value="1"/>
</dbReference>
<sequence>MVRLLVIRHGKTDWNLQKKIQGRTDIELCDLGRAELAGKRVPAEFREFAWTASPLKRTRETAELLGAQTLKTEPAIIEMHWGEWEGRTLTDLRATYGAEFKYNEARGINMTPPGGESPADVVARLRPWLRSLEKDTIAVTHKGVIRALKSIAYNWDMTDKAPVKFDWATGHLFDVTAEGGLRPLRINISMESA</sequence>
<feature type="binding site" evidence="2">
    <location>
        <begin position="8"/>
        <end position="15"/>
    </location>
    <ligand>
        <name>substrate</name>
    </ligand>
</feature>
<name>A0A6L8W671_9PROT</name>
<dbReference type="CDD" id="cd07067">
    <property type="entry name" value="HP_PGM_like"/>
    <property type="match status" value="1"/>
</dbReference>
<evidence type="ECO:0000313" key="4">
    <source>
        <dbReference type="Proteomes" id="UP000476030"/>
    </source>
</evidence>
<dbReference type="AlphaFoldDB" id="A0A6L8W671"/>
<comment type="caution">
    <text evidence="3">The sequence shown here is derived from an EMBL/GenBank/DDBJ whole genome shotgun (WGS) entry which is preliminary data.</text>
</comment>
<evidence type="ECO:0000256" key="2">
    <source>
        <dbReference type="PIRSR" id="PIRSR613078-2"/>
    </source>
</evidence>
<reference evidence="3 4" key="1">
    <citation type="submission" date="2019-12" db="EMBL/GenBank/DDBJ databases">
        <title>Snethiella sp. nov. sp. isolated from sea sand.</title>
        <authorList>
            <person name="Kim J."/>
            <person name="Jeong S.E."/>
            <person name="Jung H.S."/>
            <person name="Jeon C.O."/>
        </authorList>
    </citation>
    <scope>NUCLEOTIDE SEQUENCE [LARGE SCALE GENOMIC DNA]</scope>
    <source>
        <strain evidence="3 4">DP05</strain>
    </source>
</reference>
<dbReference type="InterPro" id="IPR029033">
    <property type="entry name" value="His_PPase_superfam"/>
</dbReference>
<dbReference type="SMART" id="SM00855">
    <property type="entry name" value="PGAM"/>
    <property type="match status" value="1"/>
</dbReference>
<accession>A0A6L8W671</accession>
<keyword evidence="4" id="KW-1185">Reference proteome</keyword>
<dbReference type="EMBL" id="WTUW01000001">
    <property type="protein sequence ID" value="MZR29880.1"/>
    <property type="molecule type" value="Genomic_DNA"/>
</dbReference>
<dbReference type="InterPro" id="IPR050275">
    <property type="entry name" value="PGM_Phosphatase"/>
</dbReference>
<organism evidence="3 4">
    <name type="scientific">Sneathiella litorea</name>
    <dbReference type="NCBI Taxonomy" id="2606216"/>
    <lineage>
        <taxon>Bacteria</taxon>
        <taxon>Pseudomonadati</taxon>
        <taxon>Pseudomonadota</taxon>
        <taxon>Alphaproteobacteria</taxon>
        <taxon>Sneathiellales</taxon>
        <taxon>Sneathiellaceae</taxon>
        <taxon>Sneathiella</taxon>
    </lineage>
</organism>
<dbReference type="InterPro" id="IPR013078">
    <property type="entry name" value="His_Pase_superF_clade-1"/>
</dbReference>
<evidence type="ECO:0000313" key="3">
    <source>
        <dbReference type="EMBL" id="MZR29880.1"/>
    </source>
</evidence>
<dbReference type="SUPFAM" id="SSF53254">
    <property type="entry name" value="Phosphoglycerate mutase-like"/>
    <property type="match status" value="1"/>
</dbReference>